<feature type="transmembrane region" description="Helical" evidence="7">
    <location>
        <begin position="80"/>
        <end position="99"/>
    </location>
</feature>
<comment type="caution">
    <text evidence="10">The sequence shown here is derived from an EMBL/GenBank/DDBJ whole genome shotgun (WGS) entry which is preliminary data.</text>
</comment>
<organism evidence="10 11">
    <name type="scientific">Bombella saccharophila</name>
    <dbReference type="NCBI Taxonomy" id="2967338"/>
    <lineage>
        <taxon>Bacteria</taxon>
        <taxon>Pseudomonadati</taxon>
        <taxon>Pseudomonadota</taxon>
        <taxon>Alphaproteobacteria</taxon>
        <taxon>Acetobacterales</taxon>
        <taxon>Acetobacteraceae</taxon>
        <taxon>Bombella</taxon>
    </lineage>
</organism>
<feature type="transmembrane region" description="Helical" evidence="7">
    <location>
        <begin position="37"/>
        <end position="68"/>
    </location>
</feature>
<comment type="similarity">
    <text evidence="2 7">Belongs to the DedA family.</text>
</comment>
<feature type="transmembrane region" description="Helical" evidence="7">
    <location>
        <begin position="165"/>
        <end position="183"/>
    </location>
</feature>
<feature type="transmembrane region" description="Helical" evidence="7">
    <location>
        <begin position="195"/>
        <end position="215"/>
    </location>
</feature>
<evidence type="ECO:0000256" key="5">
    <source>
        <dbReference type="ARBA" id="ARBA00022989"/>
    </source>
</evidence>
<dbReference type="PANTHER" id="PTHR30353:SF15">
    <property type="entry name" value="INNER MEMBRANE PROTEIN YABI"/>
    <property type="match status" value="1"/>
</dbReference>
<keyword evidence="11" id="KW-1185">Reference proteome</keyword>
<evidence type="ECO:0000313" key="10">
    <source>
        <dbReference type="EMBL" id="MCX5614539.1"/>
    </source>
</evidence>
<dbReference type="InterPro" id="IPR032818">
    <property type="entry name" value="DedA-like"/>
</dbReference>
<evidence type="ECO:0000256" key="1">
    <source>
        <dbReference type="ARBA" id="ARBA00004651"/>
    </source>
</evidence>
<evidence type="ECO:0000256" key="6">
    <source>
        <dbReference type="ARBA" id="ARBA00023136"/>
    </source>
</evidence>
<evidence type="ECO:0000313" key="11">
    <source>
        <dbReference type="Proteomes" id="UP001165648"/>
    </source>
</evidence>
<reference evidence="10 11" key="1">
    <citation type="submission" date="2022-07" db="EMBL/GenBank/DDBJ databases">
        <title>Bombella genomes.</title>
        <authorList>
            <person name="Harer L."/>
            <person name="Styblova S."/>
            <person name="Ehrmann M."/>
        </authorList>
    </citation>
    <scope>NUCLEOTIDE SEQUENCE [LARGE SCALE GENOMIC DNA]</scope>
    <source>
        <strain evidence="10 11">TMW 2.2558</strain>
    </source>
</reference>
<dbReference type="EMBL" id="JANIDW010000002">
    <property type="protein sequence ID" value="MCX5614539.1"/>
    <property type="molecule type" value="Genomic_DNA"/>
</dbReference>
<dbReference type="Proteomes" id="UP001165648">
    <property type="component" value="Unassembled WGS sequence"/>
</dbReference>
<evidence type="ECO:0000256" key="3">
    <source>
        <dbReference type="ARBA" id="ARBA00022475"/>
    </source>
</evidence>
<evidence type="ECO:0000256" key="2">
    <source>
        <dbReference type="ARBA" id="ARBA00010792"/>
    </source>
</evidence>
<feature type="region of interest" description="Disordered" evidence="8">
    <location>
        <begin position="234"/>
        <end position="253"/>
    </location>
</feature>
<keyword evidence="6 7" id="KW-0472">Membrane</keyword>
<feature type="domain" description="VTT" evidence="9">
    <location>
        <begin position="57"/>
        <end position="181"/>
    </location>
</feature>
<proteinExistence type="inferred from homology"/>
<comment type="subcellular location">
    <subcellularLocation>
        <location evidence="1 7">Cell membrane</location>
        <topology evidence="1 7">Multi-pass membrane protein</topology>
    </subcellularLocation>
</comment>
<dbReference type="PANTHER" id="PTHR30353">
    <property type="entry name" value="INNER MEMBRANE PROTEIN DEDA-RELATED"/>
    <property type="match status" value="1"/>
</dbReference>
<dbReference type="Pfam" id="PF09335">
    <property type="entry name" value="VTT_dom"/>
    <property type="match status" value="1"/>
</dbReference>
<sequence>MSSPLIVLPQSKRTSLLQEALALIQHLSSFLEHLPPLYAYLALGGIILLESTGVPLPAESLLIFASLYASHTHHLTPENLIIAAISGAVIGDNIGYLIGYQLGYRLMEKHGHKVGLHYDRIVLGRYLFRRYGGIGVLVGRFVAFLRILIALLAGASRMPWHSFTFYNALGGTLWGLCYVLIPYELGSRIDSFTGPVGLGFAAFMLSLLVGSFFLLRHHEKTLIRRALIDEKRLKTKKSRKRPQRPSLRKESTK</sequence>
<keyword evidence="5 7" id="KW-1133">Transmembrane helix</keyword>
<evidence type="ECO:0000256" key="7">
    <source>
        <dbReference type="RuleBase" id="RU367016"/>
    </source>
</evidence>
<gene>
    <name evidence="10" type="ORF">NQF64_04690</name>
</gene>
<dbReference type="RefSeq" id="WP_266106646.1">
    <property type="nucleotide sequence ID" value="NZ_JANIDW010000002.1"/>
</dbReference>
<name>A0ABT3W824_9PROT</name>
<keyword evidence="3 7" id="KW-1003">Cell membrane</keyword>
<accession>A0ABT3W824</accession>
<feature type="compositionally biased region" description="Basic residues" evidence="8">
    <location>
        <begin position="234"/>
        <end position="243"/>
    </location>
</feature>
<evidence type="ECO:0000259" key="9">
    <source>
        <dbReference type="Pfam" id="PF09335"/>
    </source>
</evidence>
<dbReference type="InterPro" id="IPR032816">
    <property type="entry name" value="VTT_dom"/>
</dbReference>
<feature type="transmembrane region" description="Helical" evidence="7">
    <location>
        <begin position="131"/>
        <end position="153"/>
    </location>
</feature>
<keyword evidence="4 7" id="KW-0812">Transmembrane</keyword>
<protein>
    <submittedName>
        <fullName evidence="10">DedA family protein</fullName>
    </submittedName>
</protein>
<evidence type="ECO:0000256" key="4">
    <source>
        <dbReference type="ARBA" id="ARBA00022692"/>
    </source>
</evidence>
<evidence type="ECO:0000256" key="8">
    <source>
        <dbReference type="SAM" id="MobiDB-lite"/>
    </source>
</evidence>